<proteinExistence type="predicted"/>
<accession>A0ABP8B0M1</accession>
<name>A0ABP8B0M1_9MICO</name>
<keyword evidence="2" id="KW-1185">Reference proteome</keyword>
<dbReference type="Proteomes" id="UP001500213">
    <property type="component" value="Unassembled WGS sequence"/>
</dbReference>
<evidence type="ECO:0000313" key="2">
    <source>
        <dbReference type="Proteomes" id="UP001500213"/>
    </source>
</evidence>
<sequence>MAVTLAAGAQIVRWAIPTPIMIAAMRNAAMAMTKRTNRSFLAGRTGIDRLPKVPSGYSMRLDRPGTNPEYGVRRASWGL</sequence>
<evidence type="ECO:0000313" key="1">
    <source>
        <dbReference type="EMBL" id="GAA4195228.1"/>
    </source>
</evidence>
<gene>
    <name evidence="1" type="ORF">GCM10022288_31840</name>
</gene>
<organism evidence="1 2">
    <name type="scientific">Gryllotalpicola kribbensis</name>
    <dbReference type="NCBI Taxonomy" id="993084"/>
    <lineage>
        <taxon>Bacteria</taxon>
        <taxon>Bacillati</taxon>
        <taxon>Actinomycetota</taxon>
        <taxon>Actinomycetes</taxon>
        <taxon>Micrococcales</taxon>
        <taxon>Microbacteriaceae</taxon>
        <taxon>Gryllotalpicola</taxon>
    </lineage>
</organism>
<protein>
    <submittedName>
        <fullName evidence="1">Uncharacterized protein</fullName>
    </submittedName>
</protein>
<comment type="caution">
    <text evidence="1">The sequence shown here is derived from an EMBL/GenBank/DDBJ whole genome shotgun (WGS) entry which is preliminary data.</text>
</comment>
<dbReference type="EMBL" id="BAABBX010000018">
    <property type="protein sequence ID" value="GAA4195228.1"/>
    <property type="molecule type" value="Genomic_DNA"/>
</dbReference>
<reference evidence="2" key="1">
    <citation type="journal article" date="2019" name="Int. J. Syst. Evol. Microbiol.">
        <title>The Global Catalogue of Microorganisms (GCM) 10K type strain sequencing project: providing services to taxonomists for standard genome sequencing and annotation.</title>
        <authorList>
            <consortium name="The Broad Institute Genomics Platform"/>
            <consortium name="The Broad Institute Genome Sequencing Center for Infectious Disease"/>
            <person name="Wu L."/>
            <person name="Ma J."/>
        </authorList>
    </citation>
    <scope>NUCLEOTIDE SEQUENCE [LARGE SCALE GENOMIC DNA]</scope>
    <source>
        <strain evidence="2">JCM 17593</strain>
    </source>
</reference>